<accession>A0A7L7LF85</accession>
<keyword evidence="3" id="KW-1185">Reference proteome</keyword>
<dbReference type="InterPro" id="IPR025668">
    <property type="entry name" value="Tnp_DDE_dom"/>
</dbReference>
<dbReference type="AlphaFoldDB" id="A0A7L7LF85"/>
<feature type="domain" description="Transposase DDE" evidence="1">
    <location>
        <begin position="1"/>
        <end position="28"/>
    </location>
</feature>
<dbReference type="KEGG" id="add:HUW48_05100"/>
<name>A0A7L7LF85_9BACT</name>
<dbReference type="EMBL" id="CP055153">
    <property type="protein sequence ID" value="QMU31453.1"/>
    <property type="molecule type" value="Genomic_DNA"/>
</dbReference>
<evidence type="ECO:0000259" key="1">
    <source>
        <dbReference type="Pfam" id="PF13612"/>
    </source>
</evidence>
<proteinExistence type="predicted"/>
<evidence type="ECO:0000313" key="2">
    <source>
        <dbReference type="EMBL" id="QMU31453.1"/>
    </source>
</evidence>
<evidence type="ECO:0000313" key="3">
    <source>
        <dbReference type="Proteomes" id="UP000514509"/>
    </source>
</evidence>
<sequence>MLRKRALIESVHDFLKNTCQIQHTRHRS</sequence>
<dbReference type="Pfam" id="PF13612">
    <property type="entry name" value="DDE_Tnp_1_3"/>
    <property type="match status" value="1"/>
</dbReference>
<gene>
    <name evidence="2" type="ORF">HUW48_05100</name>
</gene>
<reference evidence="2 3" key="1">
    <citation type="submission" date="2020-08" db="EMBL/GenBank/DDBJ databases">
        <title>Adhaeribacter dokdonensis sp. nov., isolated from the rhizosphere of Elymus tsukushiensis, a plant native to the Dokdo Islands, Republic of Korea.</title>
        <authorList>
            <person name="Ghim S.Y."/>
        </authorList>
    </citation>
    <scope>NUCLEOTIDE SEQUENCE [LARGE SCALE GENOMIC DNA]</scope>
    <source>
        <strain evidence="2 3">KUDC8001</strain>
    </source>
</reference>
<dbReference type="Proteomes" id="UP000514509">
    <property type="component" value="Chromosome"/>
</dbReference>
<protein>
    <recommendedName>
        <fullName evidence="1">Transposase DDE domain-containing protein</fullName>
    </recommendedName>
</protein>
<organism evidence="2 3">
    <name type="scientific">Adhaeribacter radiodurans</name>
    <dbReference type="NCBI Taxonomy" id="2745197"/>
    <lineage>
        <taxon>Bacteria</taxon>
        <taxon>Pseudomonadati</taxon>
        <taxon>Bacteroidota</taxon>
        <taxon>Cytophagia</taxon>
        <taxon>Cytophagales</taxon>
        <taxon>Hymenobacteraceae</taxon>
        <taxon>Adhaeribacter</taxon>
    </lineage>
</organism>